<dbReference type="SUPFAM" id="SSF46785">
    <property type="entry name" value="Winged helix' DNA-binding domain"/>
    <property type="match status" value="1"/>
</dbReference>
<accession>T0CJ45</accession>
<dbReference type="GO" id="GO:0003677">
    <property type="term" value="F:DNA binding"/>
    <property type="evidence" value="ECO:0007669"/>
    <property type="project" value="UniProtKB-KW"/>
</dbReference>
<evidence type="ECO:0000256" key="3">
    <source>
        <dbReference type="ARBA" id="ARBA00023163"/>
    </source>
</evidence>
<dbReference type="RefSeq" id="WP_021295010.1">
    <property type="nucleotide sequence ID" value="NZ_AURB01000027.1"/>
</dbReference>
<evidence type="ECO:0000313" key="4">
    <source>
        <dbReference type="EMBL" id="UNO47834.1"/>
    </source>
</evidence>
<dbReference type="PANTHER" id="PTHR42756">
    <property type="entry name" value="TRANSCRIPTIONAL REGULATOR, MARR"/>
    <property type="match status" value="1"/>
</dbReference>
<dbReference type="InterPro" id="IPR000835">
    <property type="entry name" value="HTH_MarR-typ"/>
</dbReference>
<protein>
    <submittedName>
        <fullName evidence="4">MarR family transcriptional regulator</fullName>
    </submittedName>
</protein>
<keyword evidence="5" id="KW-1185">Reference proteome</keyword>
<gene>
    <name evidence="4" type="ORF">K1I37_14220</name>
</gene>
<dbReference type="PROSITE" id="PS50995">
    <property type="entry name" value="HTH_MARR_2"/>
    <property type="match status" value="1"/>
</dbReference>
<keyword evidence="1" id="KW-0805">Transcription regulation</keyword>
<name>T0CJ45_ALIAG</name>
<dbReference type="KEGG" id="aaco:K1I37_14220"/>
<dbReference type="AlphaFoldDB" id="T0CJ45"/>
<evidence type="ECO:0000256" key="1">
    <source>
        <dbReference type="ARBA" id="ARBA00023015"/>
    </source>
</evidence>
<dbReference type="Gene3D" id="1.10.10.10">
    <property type="entry name" value="Winged helix-like DNA-binding domain superfamily/Winged helix DNA-binding domain"/>
    <property type="match status" value="1"/>
</dbReference>
<dbReference type="SMART" id="SM00347">
    <property type="entry name" value="HTH_MARR"/>
    <property type="match status" value="1"/>
</dbReference>
<dbReference type="PANTHER" id="PTHR42756:SF1">
    <property type="entry name" value="TRANSCRIPTIONAL REPRESSOR OF EMRAB OPERON"/>
    <property type="match status" value="1"/>
</dbReference>
<organism evidence="4 5">
    <name type="scientific">Alicyclobacillus acidoterrestris (strain ATCC 49025 / DSM 3922 / CIP 106132 / NCIMB 13137 / GD3B)</name>
    <dbReference type="NCBI Taxonomy" id="1356854"/>
    <lineage>
        <taxon>Bacteria</taxon>
        <taxon>Bacillati</taxon>
        <taxon>Bacillota</taxon>
        <taxon>Bacilli</taxon>
        <taxon>Bacillales</taxon>
        <taxon>Alicyclobacillaceae</taxon>
        <taxon>Alicyclobacillus</taxon>
    </lineage>
</organism>
<dbReference type="EMBL" id="CP080467">
    <property type="protein sequence ID" value="UNO47834.1"/>
    <property type="molecule type" value="Genomic_DNA"/>
</dbReference>
<proteinExistence type="predicted"/>
<evidence type="ECO:0000313" key="5">
    <source>
        <dbReference type="Proteomes" id="UP000829401"/>
    </source>
</evidence>
<dbReference type="GO" id="GO:0003700">
    <property type="term" value="F:DNA-binding transcription factor activity"/>
    <property type="evidence" value="ECO:0007669"/>
    <property type="project" value="InterPro"/>
</dbReference>
<evidence type="ECO:0000256" key="2">
    <source>
        <dbReference type="ARBA" id="ARBA00023125"/>
    </source>
</evidence>
<dbReference type="Proteomes" id="UP000829401">
    <property type="component" value="Chromosome"/>
</dbReference>
<dbReference type="InterPro" id="IPR036390">
    <property type="entry name" value="WH_DNA-bd_sf"/>
</dbReference>
<dbReference type="STRING" id="1356854.N007_19290"/>
<dbReference type="PRINTS" id="PR00598">
    <property type="entry name" value="HTHMARR"/>
</dbReference>
<keyword evidence="3" id="KW-0804">Transcription</keyword>
<dbReference type="OrthoDB" id="6400170at2"/>
<keyword evidence="2" id="KW-0238">DNA-binding</keyword>
<dbReference type="eggNOG" id="COG1846">
    <property type="taxonomic scope" value="Bacteria"/>
</dbReference>
<dbReference type="InterPro" id="IPR036388">
    <property type="entry name" value="WH-like_DNA-bd_sf"/>
</dbReference>
<dbReference type="Pfam" id="PF01047">
    <property type="entry name" value="MarR"/>
    <property type="match status" value="1"/>
</dbReference>
<sequence>MQINFDDYISILIHHTDLTLTGFVKEKLLPFRLAPEQNLIMMLLWDKDGLHQNEIAERLQKDKTNITRMICNLERKGFIYRVISEDRRALRVYLTPMGKALCCEVMPIMEEFNQLVCQGISAEEMELLRRILHKISNNLR</sequence>
<accession>A0A9E6ZLX1</accession>
<reference evidence="5" key="1">
    <citation type="journal article" date="2022" name="G3 (Bethesda)">
        <title>Unveiling the complete genome sequence of Alicyclobacillus acidoterrestris DSM 3922T, a taint-producing strain.</title>
        <authorList>
            <person name="Leonardo I.C."/>
            <person name="Barreto Crespo M.T."/>
            <person name="Gaspar F.B."/>
        </authorList>
    </citation>
    <scope>NUCLEOTIDE SEQUENCE [LARGE SCALE GENOMIC DNA]</scope>
    <source>
        <strain evidence="5">DSM 3922</strain>
    </source>
</reference>